<dbReference type="Proteomes" id="UP000182062">
    <property type="component" value="Unassembled WGS sequence"/>
</dbReference>
<dbReference type="AlphaFoldDB" id="A0A1J6WKK6"/>
<proteinExistence type="predicted"/>
<keyword evidence="2" id="KW-1185">Reference proteome</keyword>
<organism evidence="1 2">
    <name type="scientific">Rossellomorea aquimaris</name>
    <dbReference type="NCBI Taxonomy" id="189382"/>
    <lineage>
        <taxon>Bacteria</taxon>
        <taxon>Bacillati</taxon>
        <taxon>Bacillota</taxon>
        <taxon>Bacilli</taxon>
        <taxon>Bacillales</taxon>
        <taxon>Bacillaceae</taxon>
        <taxon>Rossellomorea</taxon>
    </lineage>
</organism>
<evidence type="ECO:0000313" key="2">
    <source>
        <dbReference type="Proteomes" id="UP000182062"/>
    </source>
</evidence>
<protein>
    <submittedName>
        <fullName evidence="1">Uncharacterized protein</fullName>
    </submittedName>
</protein>
<evidence type="ECO:0000313" key="1">
    <source>
        <dbReference type="EMBL" id="OIU66377.1"/>
    </source>
</evidence>
<accession>A0A1J6WKK6</accession>
<reference evidence="1 2" key="1">
    <citation type="submission" date="2016-09" db="EMBL/GenBank/DDBJ databases">
        <title>Bacillus aquimaris SAMM genome sequence reveals colonization and biosurfactant production capacities.</title>
        <authorList>
            <person name="Waghmode S.R."/>
            <person name="Suryavanshi M.V."/>
        </authorList>
    </citation>
    <scope>NUCLEOTIDE SEQUENCE [LARGE SCALE GENOMIC DNA]</scope>
    <source>
        <strain evidence="1 2">SAMM</strain>
    </source>
</reference>
<gene>
    <name evidence="1" type="ORF">BHE18_16155</name>
</gene>
<dbReference type="EMBL" id="MINN01000161">
    <property type="protein sequence ID" value="OIU66377.1"/>
    <property type="molecule type" value="Genomic_DNA"/>
</dbReference>
<name>A0A1J6WKK6_9BACI</name>
<comment type="caution">
    <text evidence="1">The sequence shown here is derived from an EMBL/GenBank/DDBJ whole genome shotgun (WGS) entry which is preliminary data.</text>
</comment>
<sequence>MVISSENVLPGSRMAYTVEELAEGFISIPAPYLWWPDKNIVVCEILNKILEFHSKASYT</sequence>